<evidence type="ECO:0000313" key="8">
    <source>
        <dbReference type="Proteomes" id="UP000068026"/>
    </source>
</evidence>
<dbReference type="GO" id="GO:0009425">
    <property type="term" value="C:bacterial-type flagellum basal body"/>
    <property type="evidence" value="ECO:0007669"/>
    <property type="project" value="UniProtKB-SubCell"/>
</dbReference>
<evidence type="ECO:0000259" key="5">
    <source>
        <dbReference type="Pfam" id="PF22692"/>
    </source>
</evidence>
<keyword evidence="7" id="KW-0282">Flagellum</keyword>
<keyword evidence="7" id="KW-0966">Cell projection</keyword>
<dbReference type="Pfam" id="PF22692">
    <property type="entry name" value="LlgE_F_G_D1"/>
    <property type="match status" value="1"/>
</dbReference>
<reference evidence="6 8" key="1">
    <citation type="journal article" date="2016" name="Genome Announc.">
        <title>Complete Genome Sequence of the Amino Acid-Fermenting Clostridium propionicum X2 (DSM 1682).</title>
        <authorList>
            <person name="Poehlein A."/>
            <person name="Schlien K."/>
            <person name="Chowdhury N.P."/>
            <person name="Gottschalk G."/>
            <person name="Buckel W."/>
            <person name="Daniel R."/>
        </authorList>
    </citation>
    <scope>NUCLEOTIDE SEQUENCE [LARGE SCALE GENOMIC DNA]</scope>
    <source>
        <strain evidence="6 8">X2</strain>
    </source>
</reference>
<evidence type="ECO:0000313" key="9">
    <source>
        <dbReference type="Proteomes" id="UP000184204"/>
    </source>
</evidence>
<dbReference type="Pfam" id="PF06429">
    <property type="entry name" value="Flg_bbr_C"/>
    <property type="match status" value="1"/>
</dbReference>
<dbReference type="OrthoDB" id="9800375at2"/>
<sequence length="248" mass="26930">MFKGFYNLSSSMLTQNKNLNVISNNLANVSTSGYKSDKMVSGTFQDAVMSRTGNNITGAEGSPLGNSSMITVPYETVTDFSDGGWEETGGILDFAISGKGFFEVDRQGEKVYTRNGSFSLDQEGYVVLQGVGRVSGTNGPILIKSDDFQVEPDGGIYDATGNLVSKLKIVDFEKYDDMSKVSEGVFSGGTVQKTDATLLWKYVENSNVDPLREMTDMLVNQRTLQSAAQILKMYDAMAVKATTEIGRV</sequence>
<evidence type="ECO:0000313" key="7">
    <source>
        <dbReference type="EMBL" id="SHF00801.1"/>
    </source>
</evidence>
<dbReference type="Pfam" id="PF00460">
    <property type="entry name" value="Flg_bb_rod"/>
    <property type="match status" value="1"/>
</dbReference>
<dbReference type="NCBIfam" id="TIGR03506">
    <property type="entry name" value="FlgEFG_subfam"/>
    <property type="match status" value="1"/>
</dbReference>
<evidence type="ECO:0000256" key="2">
    <source>
        <dbReference type="RuleBase" id="RU362116"/>
    </source>
</evidence>
<accession>A0A0X8VEP4</accession>
<feature type="domain" description="Flagellar basal-body/hook protein C-terminal" evidence="4">
    <location>
        <begin position="202"/>
        <end position="241"/>
    </location>
</feature>
<protein>
    <submittedName>
        <fullName evidence="7">Flagellar basal-body rod protein FlgG</fullName>
    </submittedName>
</protein>
<evidence type="ECO:0000259" key="4">
    <source>
        <dbReference type="Pfam" id="PF06429"/>
    </source>
</evidence>
<dbReference type="InterPro" id="IPR037925">
    <property type="entry name" value="FlgE/F/G-like"/>
</dbReference>
<dbReference type="Proteomes" id="UP000184204">
    <property type="component" value="Unassembled WGS sequence"/>
</dbReference>
<reference evidence="8" key="2">
    <citation type="submission" date="2016-01" db="EMBL/GenBank/DDBJ databases">
        <authorList>
            <person name="Poehlein A."/>
            <person name="Schlien K."/>
            <person name="Gottschalk G."/>
            <person name="Buckel W."/>
            <person name="Daniel R."/>
        </authorList>
    </citation>
    <scope>NUCLEOTIDE SEQUENCE [LARGE SCALE GENOMIC DNA]</scope>
    <source>
        <strain evidence="8">X2</strain>
    </source>
</reference>
<dbReference type="RefSeq" id="WP_066053100.1">
    <property type="nucleotide sequence ID" value="NZ_CP014223.1"/>
</dbReference>
<evidence type="ECO:0000256" key="1">
    <source>
        <dbReference type="ARBA" id="ARBA00009677"/>
    </source>
</evidence>
<dbReference type="SUPFAM" id="SSF117143">
    <property type="entry name" value="Flagellar hook protein flgE"/>
    <property type="match status" value="1"/>
</dbReference>
<feature type="domain" description="Flagellar hook protein FlgE/F/G-like D1" evidence="5">
    <location>
        <begin position="95"/>
        <end position="154"/>
    </location>
</feature>
<organism evidence="7 9">
    <name type="scientific">Anaerotignum propionicum DSM 1682</name>
    <dbReference type="NCBI Taxonomy" id="991789"/>
    <lineage>
        <taxon>Bacteria</taxon>
        <taxon>Bacillati</taxon>
        <taxon>Bacillota</taxon>
        <taxon>Clostridia</taxon>
        <taxon>Lachnospirales</taxon>
        <taxon>Anaerotignaceae</taxon>
        <taxon>Anaerotignum</taxon>
    </lineage>
</organism>
<proteinExistence type="inferred from homology"/>
<dbReference type="Proteomes" id="UP000068026">
    <property type="component" value="Chromosome"/>
</dbReference>
<dbReference type="InterPro" id="IPR053967">
    <property type="entry name" value="LlgE_F_G-like_D1"/>
</dbReference>
<reference evidence="9" key="3">
    <citation type="submission" date="2016-11" db="EMBL/GenBank/DDBJ databases">
        <authorList>
            <person name="Jaros S."/>
            <person name="Januszkiewicz K."/>
            <person name="Wedrychowicz H."/>
        </authorList>
    </citation>
    <scope>NUCLEOTIDE SEQUENCE [LARGE SCALE GENOMIC DNA]</scope>
    <source>
        <strain evidence="9">DSM 1682</strain>
    </source>
</reference>
<comment type="subcellular location">
    <subcellularLocation>
        <location evidence="2">Bacterial flagellum basal body</location>
    </subcellularLocation>
</comment>
<keyword evidence="8" id="KW-1185">Reference proteome</keyword>
<dbReference type="GO" id="GO:0071978">
    <property type="term" value="P:bacterial-type flagellum-dependent swarming motility"/>
    <property type="evidence" value="ECO:0007669"/>
    <property type="project" value="TreeGrafter"/>
</dbReference>
<dbReference type="EMBL" id="FQUA01000013">
    <property type="protein sequence ID" value="SHF00801.1"/>
    <property type="molecule type" value="Genomic_DNA"/>
</dbReference>
<dbReference type="KEGG" id="cpro:CPRO_28370"/>
<dbReference type="PANTHER" id="PTHR30435">
    <property type="entry name" value="FLAGELLAR PROTEIN"/>
    <property type="match status" value="1"/>
</dbReference>
<keyword evidence="2" id="KW-0975">Bacterial flagellum</keyword>
<name>A0A0X8VEP4_ANAPI</name>
<evidence type="ECO:0000259" key="3">
    <source>
        <dbReference type="Pfam" id="PF00460"/>
    </source>
</evidence>
<feature type="domain" description="Flagellar basal body rod protein N-terminal" evidence="3">
    <location>
        <begin position="5"/>
        <end position="35"/>
    </location>
</feature>
<dbReference type="InterPro" id="IPR020013">
    <property type="entry name" value="Flagellar_FlgE/F/G"/>
</dbReference>
<dbReference type="PANTHER" id="PTHR30435:SF19">
    <property type="entry name" value="FLAGELLAR BASAL-BODY ROD PROTEIN FLGG"/>
    <property type="match status" value="1"/>
</dbReference>
<dbReference type="EMBL" id="CP014223">
    <property type="protein sequence ID" value="AMJ42379.1"/>
    <property type="molecule type" value="Genomic_DNA"/>
</dbReference>
<dbReference type="InterPro" id="IPR001444">
    <property type="entry name" value="Flag_bb_rod_N"/>
</dbReference>
<comment type="similarity">
    <text evidence="1 2">Belongs to the flagella basal body rod proteins family.</text>
</comment>
<reference evidence="7" key="4">
    <citation type="submission" date="2016-11" db="EMBL/GenBank/DDBJ databases">
        <authorList>
            <person name="Varghese N."/>
            <person name="Submissions S."/>
        </authorList>
    </citation>
    <scope>NUCLEOTIDE SEQUENCE</scope>
    <source>
        <strain evidence="7">DSM 1682</strain>
    </source>
</reference>
<evidence type="ECO:0000313" key="6">
    <source>
        <dbReference type="EMBL" id="AMJ42379.1"/>
    </source>
</evidence>
<dbReference type="InterPro" id="IPR010930">
    <property type="entry name" value="Flg_bb/hook_C_dom"/>
</dbReference>
<keyword evidence="7" id="KW-0969">Cilium</keyword>
<dbReference type="AlphaFoldDB" id="A0A0X8VEP4"/>
<gene>
    <name evidence="6" type="primary">flgG_2</name>
    <name evidence="6" type="ORF">CPRO_28370</name>
    <name evidence="7" type="ORF">SAMN02745151_02493</name>
</gene>